<evidence type="ECO:0000256" key="4">
    <source>
        <dbReference type="ARBA" id="ARBA00023136"/>
    </source>
</evidence>
<name>A0AA52EGN5_9PROT</name>
<organism evidence="7 8">
    <name type="scientific">Temperatibacter marinus</name>
    <dbReference type="NCBI Taxonomy" id="1456591"/>
    <lineage>
        <taxon>Bacteria</taxon>
        <taxon>Pseudomonadati</taxon>
        <taxon>Pseudomonadota</taxon>
        <taxon>Alphaproteobacteria</taxon>
        <taxon>Kordiimonadales</taxon>
        <taxon>Temperatibacteraceae</taxon>
        <taxon>Temperatibacter</taxon>
    </lineage>
</organism>
<evidence type="ECO:0000259" key="6">
    <source>
        <dbReference type="Pfam" id="PF05154"/>
    </source>
</evidence>
<dbReference type="AlphaFoldDB" id="A0AA52EGN5"/>
<feature type="transmembrane region" description="Helical" evidence="5">
    <location>
        <begin position="12"/>
        <end position="33"/>
    </location>
</feature>
<keyword evidence="8" id="KW-1185">Reference proteome</keyword>
<dbReference type="InterPro" id="IPR007829">
    <property type="entry name" value="TM2"/>
</dbReference>
<feature type="domain" description="TM2" evidence="6">
    <location>
        <begin position="10"/>
        <end position="56"/>
    </location>
</feature>
<evidence type="ECO:0000313" key="7">
    <source>
        <dbReference type="EMBL" id="WND02187.1"/>
    </source>
</evidence>
<dbReference type="KEGG" id="tmk:QGN29_11560"/>
<sequence>MTDYIQRPGEKNAIIALLLCFFLFWLGAHNWYLGRSFRAILQIGLAVVGLIPFLGWPFGALLAVWAFIEFIMILIGNGRDGQGRPVTL</sequence>
<feature type="transmembrane region" description="Helical" evidence="5">
    <location>
        <begin position="53"/>
        <end position="75"/>
    </location>
</feature>
<evidence type="ECO:0000256" key="5">
    <source>
        <dbReference type="SAM" id="Phobius"/>
    </source>
</evidence>
<evidence type="ECO:0000256" key="3">
    <source>
        <dbReference type="ARBA" id="ARBA00022989"/>
    </source>
</evidence>
<keyword evidence="2 5" id="KW-0812">Transmembrane</keyword>
<evidence type="ECO:0000256" key="2">
    <source>
        <dbReference type="ARBA" id="ARBA00022692"/>
    </source>
</evidence>
<dbReference type="Pfam" id="PF05154">
    <property type="entry name" value="TM2"/>
    <property type="match status" value="1"/>
</dbReference>
<evidence type="ECO:0000256" key="1">
    <source>
        <dbReference type="ARBA" id="ARBA00004141"/>
    </source>
</evidence>
<proteinExistence type="predicted"/>
<dbReference type="EMBL" id="CP123872">
    <property type="protein sequence ID" value="WND02187.1"/>
    <property type="molecule type" value="Genomic_DNA"/>
</dbReference>
<keyword evidence="3 5" id="KW-1133">Transmembrane helix</keyword>
<gene>
    <name evidence="7" type="ORF">QGN29_11560</name>
</gene>
<reference evidence="7" key="1">
    <citation type="submission" date="2023-04" db="EMBL/GenBank/DDBJ databases">
        <title>Complete genome sequence of Temperatibacter marinus.</title>
        <authorList>
            <person name="Rong J.-C."/>
            <person name="Yi M.-L."/>
            <person name="Zhao Q."/>
        </authorList>
    </citation>
    <scope>NUCLEOTIDE SEQUENCE</scope>
    <source>
        <strain evidence="7">NBRC 110045</strain>
    </source>
</reference>
<evidence type="ECO:0000313" key="8">
    <source>
        <dbReference type="Proteomes" id="UP001268683"/>
    </source>
</evidence>
<dbReference type="RefSeq" id="WP_310798022.1">
    <property type="nucleotide sequence ID" value="NZ_CP123872.1"/>
</dbReference>
<keyword evidence="4 5" id="KW-0472">Membrane</keyword>
<comment type="subcellular location">
    <subcellularLocation>
        <location evidence="1">Membrane</location>
        <topology evidence="1">Multi-pass membrane protein</topology>
    </subcellularLocation>
</comment>
<protein>
    <submittedName>
        <fullName evidence="7">NINE protein</fullName>
    </submittedName>
</protein>
<dbReference type="Proteomes" id="UP001268683">
    <property type="component" value="Chromosome"/>
</dbReference>
<dbReference type="GO" id="GO:0016020">
    <property type="term" value="C:membrane"/>
    <property type="evidence" value="ECO:0007669"/>
    <property type="project" value="UniProtKB-SubCell"/>
</dbReference>
<accession>A0AA52EGN5</accession>